<dbReference type="AlphaFoldDB" id="A0A0R0FQE4"/>
<proteinExistence type="predicted"/>
<sequence length="87" mass="9778">MIKITRYLQNLILLGKGTALLQRGMLKNRTNEGLLDRSSCQVRNKEQNSLHLLTFKLGVGGLVKGARYQPHQAHEHLSACLSICMFT</sequence>
<reference evidence="1 2" key="1">
    <citation type="journal article" date="2010" name="Nature">
        <title>Genome sequence of the palaeopolyploid soybean.</title>
        <authorList>
            <person name="Schmutz J."/>
            <person name="Cannon S.B."/>
            <person name="Schlueter J."/>
            <person name="Ma J."/>
            <person name="Mitros T."/>
            <person name="Nelson W."/>
            <person name="Hyten D.L."/>
            <person name="Song Q."/>
            <person name="Thelen J.J."/>
            <person name="Cheng J."/>
            <person name="Xu D."/>
            <person name="Hellsten U."/>
            <person name="May G.D."/>
            <person name="Yu Y."/>
            <person name="Sakurai T."/>
            <person name="Umezawa T."/>
            <person name="Bhattacharyya M.K."/>
            <person name="Sandhu D."/>
            <person name="Valliyodan B."/>
            <person name="Lindquist E."/>
            <person name="Peto M."/>
            <person name="Grant D."/>
            <person name="Shu S."/>
            <person name="Goodstein D."/>
            <person name="Barry K."/>
            <person name="Futrell-Griggs M."/>
            <person name="Abernathy B."/>
            <person name="Du J."/>
            <person name="Tian Z."/>
            <person name="Zhu L."/>
            <person name="Gill N."/>
            <person name="Joshi T."/>
            <person name="Libault M."/>
            <person name="Sethuraman A."/>
            <person name="Zhang X.-C."/>
            <person name="Shinozaki K."/>
            <person name="Nguyen H.T."/>
            <person name="Wing R.A."/>
            <person name="Cregan P."/>
            <person name="Specht J."/>
            <person name="Grimwood J."/>
            <person name="Rokhsar D."/>
            <person name="Stacey G."/>
            <person name="Shoemaker R.C."/>
            <person name="Jackson S.A."/>
        </authorList>
    </citation>
    <scope>NUCLEOTIDE SEQUENCE</scope>
    <source>
        <strain evidence="2">cv. Williams 82</strain>
        <tissue evidence="1">Callus</tissue>
    </source>
</reference>
<dbReference type="Gramene" id="KRH08234">
    <property type="protein sequence ID" value="KRH08234"/>
    <property type="gene ID" value="GLYMA_16G137900"/>
</dbReference>
<evidence type="ECO:0000313" key="2">
    <source>
        <dbReference type="EnsemblPlants" id="KRH08234"/>
    </source>
</evidence>
<organism evidence="1">
    <name type="scientific">Glycine max</name>
    <name type="common">Soybean</name>
    <name type="synonym">Glycine hispida</name>
    <dbReference type="NCBI Taxonomy" id="3847"/>
    <lineage>
        <taxon>Eukaryota</taxon>
        <taxon>Viridiplantae</taxon>
        <taxon>Streptophyta</taxon>
        <taxon>Embryophyta</taxon>
        <taxon>Tracheophyta</taxon>
        <taxon>Spermatophyta</taxon>
        <taxon>Magnoliopsida</taxon>
        <taxon>eudicotyledons</taxon>
        <taxon>Gunneridae</taxon>
        <taxon>Pentapetalae</taxon>
        <taxon>rosids</taxon>
        <taxon>fabids</taxon>
        <taxon>Fabales</taxon>
        <taxon>Fabaceae</taxon>
        <taxon>Papilionoideae</taxon>
        <taxon>50 kb inversion clade</taxon>
        <taxon>NPAAA clade</taxon>
        <taxon>indigoferoid/millettioid clade</taxon>
        <taxon>Phaseoleae</taxon>
        <taxon>Glycine</taxon>
        <taxon>Glycine subgen. Soja</taxon>
    </lineage>
</organism>
<dbReference type="InParanoid" id="A0A0R0FQE4"/>
<keyword evidence="3" id="KW-1185">Reference proteome</keyword>
<dbReference type="EMBL" id="CM000849">
    <property type="protein sequence ID" value="KRH08234.1"/>
    <property type="molecule type" value="Genomic_DNA"/>
</dbReference>
<reference evidence="1" key="3">
    <citation type="submission" date="2018-07" db="EMBL/GenBank/DDBJ databases">
        <title>WGS assembly of Glycine max.</title>
        <authorList>
            <person name="Schmutz J."/>
            <person name="Cannon S."/>
            <person name="Schlueter J."/>
            <person name="Ma J."/>
            <person name="Mitros T."/>
            <person name="Nelson W."/>
            <person name="Hyten D."/>
            <person name="Song Q."/>
            <person name="Thelen J."/>
            <person name="Cheng J."/>
            <person name="Xu D."/>
            <person name="Hellsten U."/>
            <person name="May G."/>
            <person name="Yu Y."/>
            <person name="Sakurai T."/>
            <person name="Umezawa T."/>
            <person name="Bhattacharyya M."/>
            <person name="Sandhu D."/>
            <person name="Valliyodan B."/>
            <person name="Lindquist E."/>
            <person name="Peto M."/>
            <person name="Grant D."/>
            <person name="Shu S."/>
            <person name="Goodstein D."/>
            <person name="Barry K."/>
            <person name="Futrell-Griggs M."/>
            <person name="Abernathy B."/>
            <person name="Du J."/>
            <person name="Tian Z."/>
            <person name="Zhu L."/>
            <person name="Gill N."/>
            <person name="Joshi T."/>
            <person name="Libault M."/>
            <person name="Sethuraman A."/>
            <person name="Zhang X."/>
            <person name="Shinozaki K."/>
            <person name="Nguyen H."/>
            <person name="Wing R."/>
            <person name="Cregan P."/>
            <person name="Specht J."/>
            <person name="Grimwood J."/>
            <person name="Rokhsar D."/>
            <person name="Stacey G."/>
            <person name="Shoemaker R."/>
            <person name="Jackson S."/>
        </authorList>
    </citation>
    <scope>NUCLEOTIDE SEQUENCE</scope>
    <source>
        <tissue evidence="1">Callus</tissue>
    </source>
</reference>
<evidence type="ECO:0000313" key="3">
    <source>
        <dbReference type="Proteomes" id="UP000008827"/>
    </source>
</evidence>
<gene>
    <name evidence="1" type="ORF">GLYMA_16G137900</name>
</gene>
<evidence type="ECO:0000313" key="1">
    <source>
        <dbReference type="EMBL" id="KRH08234.1"/>
    </source>
</evidence>
<protein>
    <submittedName>
        <fullName evidence="1 2">Uncharacterized protein</fullName>
    </submittedName>
</protein>
<reference evidence="2" key="2">
    <citation type="submission" date="2018-02" db="UniProtKB">
        <authorList>
            <consortium name="EnsemblPlants"/>
        </authorList>
    </citation>
    <scope>IDENTIFICATION</scope>
    <source>
        <strain evidence="2">Williams 82</strain>
    </source>
</reference>
<dbReference type="Proteomes" id="UP000008827">
    <property type="component" value="Chromosome 16"/>
</dbReference>
<accession>A0A0R0FQE4</accession>
<name>A0A0R0FQE4_SOYBN</name>
<dbReference type="EnsemblPlants" id="KRH08234">
    <property type="protein sequence ID" value="KRH08234"/>
    <property type="gene ID" value="GLYMA_16G137900"/>
</dbReference>